<keyword evidence="4" id="KW-1185">Reference proteome</keyword>
<dbReference type="AlphaFoldDB" id="F0V8Q1"/>
<dbReference type="Proteomes" id="UP000007494">
    <property type="component" value="Chromosome II"/>
</dbReference>
<reference evidence="2" key="2">
    <citation type="submission" date="2011-03" db="EMBL/GenBank/DDBJ databases">
        <title>Comparative genomics and transcriptomics of Neospora caninum and Toxoplasma gondii.</title>
        <authorList>
            <person name="Reid A.J."/>
            <person name="Sohal A."/>
            <person name="Harris D."/>
            <person name="Quail M."/>
            <person name="Sanders M."/>
            <person name="Berriman M."/>
            <person name="Wastling J.M."/>
            <person name="Pain A."/>
        </authorList>
    </citation>
    <scope>NUCLEOTIDE SEQUENCE</scope>
    <source>
        <strain evidence="2">Liverpool</strain>
    </source>
</reference>
<feature type="region of interest" description="Disordered" evidence="1">
    <location>
        <begin position="64"/>
        <end position="113"/>
    </location>
</feature>
<sequence>MSWRVDASRASNPPLSAASSPSMALSPFSSLYAPTFGSAPGVAEEAPILSETAAADLSDVFSDSRAVPVSPPVWGNSHPPPTGSAAAPDLRAQGPLRDISTPHSRGFAQEHEEDLRDLAGSLLAAVDTAARRFSGESSEDKNPLSYESAQGFRKQRSQSVSSEGQGMPESVSVKISNPKLAALEVSVQSRLLPHVEASLENLQAFLDTVRAEKEATLAALPVGGFSQRLCAAIESEDHRLSQWKAENARKFRNGGN</sequence>
<dbReference type="InParanoid" id="F0V8Q1"/>
<evidence type="ECO:0000313" key="3">
    <source>
        <dbReference type="EMBL" id="CEL64687.1"/>
    </source>
</evidence>
<dbReference type="GeneID" id="13446150"/>
<evidence type="ECO:0000313" key="2">
    <source>
        <dbReference type="EMBL" id="CBZ50092.1"/>
    </source>
</evidence>
<protein>
    <submittedName>
        <fullName evidence="2">Uncharacterized protein</fullName>
    </submittedName>
</protein>
<reference evidence="2" key="1">
    <citation type="submission" date="2011-02" db="EMBL/GenBank/DDBJ databases">
        <authorList>
            <person name="Aslett M."/>
        </authorList>
    </citation>
    <scope>NUCLEOTIDE SEQUENCE</scope>
    <source>
        <strain evidence="2">Liverpool</strain>
    </source>
</reference>
<evidence type="ECO:0000313" key="4">
    <source>
        <dbReference type="Proteomes" id="UP000007494"/>
    </source>
</evidence>
<feature type="compositionally biased region" description="Low complexity" evidence="1">
    <location>
        <begin position="8"/>
        <end position="23"/>
    </location>
</feature>
<dbReference type="VEuPathDB" id="ToxoDB:NCLIV_005680"/>
<feature type="region of interest" description="Disordered" evidence="1">
    <location>
        <begin position="1"/>
        <end position="23"/>
    </location>
</feature>
<accession>F0V8Q1</accession>
<evidence type="ECO:0000256" key="1">
    <source>
        <dbReference type="SAM" id="MobiDB-lite"/>
    </source>
</evidence>
<organism evidence="2 4">
    <name type="scientific">Neospora caninum (strain Liverpool)</name>
    <dbReference type="NCBI Taxonomy" id="572307"/>
    <lineage>
        <taxon>Eukaryota</taxon>
        <taxon>Sar</taxon>
        <taxon>Alveolata</taxon>
        <taxon>Apicomplexa</taxon>
        <taxon>Conoidasida</taxon>
        <taxon>Coccidia</taxon>
        <taxon>Eucoccidiorida</taxon>
        <taxon>Eimeriorina</taxon>
        <taxon>Sarcocystidae</taxon>
        <taxon>Neospora</taxon>
    </lineage>
</organism>
<dbReference type="OrthoDB" id="332417at2759"/>
<dbReference type="eggNOG" id="ENOG502R0D6">
    <property type="taxonomic scope" value="Eukaryota"/>
</dbReference>
<dbReference type="OMA" id="MTWRNAS"/>
<reference evidence="3" key="4">
    <citation type="journal article" date="2015" name="PLoS ONE">
        <title>Comprehensive Evaluation of Toxoplasma gondii VEG and Neospora caninum LIV Genomes with Tachyzoite Stage Transcriptome and Proteome Defines Novel Transcript Features.</title>
        <authorList>
            <person name="Ramaprasad A."/>
            <person name="Mourier T."/>
            <person name="Naeem R."/>
            <person name="Malas T.B."/>
            <person name="Moussa E."/>
            <person name="Panigrahi A."/>
            <person name="Vermont S.J."/>
            <person name="Otto T.D."/>
            <person name="Wastling J."/>
            <person name="Pain A."/>
        </authorList>
    </citation>
    <scope>NUCLEOTIDE SEQUENCE</scope>
    <source>
        <strain evidence="3">Liverpool</strain>
    </source>
</reference>
<feature type="compositionally biased region" description="Basic and acidic residues" evidence="1">
    <location>
        <begin position="132"/>
        <end position="142"/>
    </location>
</feature>
<dbReference type="EMBL" id="FR823382">
    <property type="protein sequence ID" value="CBZ50092.1"/>
    <property type="molecule type" value="Genomic_DNA"/>
</dbReference>
<gene>
    <name evidence="3" type="ORF">BN1204_005680</name>
    <name evidence="2" type="ORF">NCLIV_005680</name>
</gene>
<feature type="region of interest" description="Disordered" evidence="1">
    <location>
        <begin position="132"/>
        <end position="172"/>
    </location>
</feature>
<proteinExistence type="predicted"/>
<dbReference type="EMBL" id="LN714476">
    <property type="protein sequence ID" value="CEL64687.1"/>
    <property type="molecule type" value="Genomic_DNA"/>
</dbReference>
<name>F0V8Q1_NEOCL</name>
<dbReference type="RefSeq" id="XP_003880127.1">
    <property type="nucleotide sequence ID" value="XM_003880078.1"/>
</dbReference>
<reference evidence="4" key="3">
    <citation type="journal article" date="2012" name="PLoS Pathog.">
        <title>Comparative genomics of the apicomplexan parasites Toxoplasma gondii and Neospora caninum: Coccidia differing in host range and transmission strategy.</title>
        <authorList>
            <person name="Reid A.J."/>
            <person name="Vermont S.J."/>
            <person name="Cotton J.A."/>
            <person name="Harris D."/>
            <person name="Hill-Cawthorne G.A."/>
            <person name="Konen-Waisman S."/>
            <person name="Latham S.M."/>
            <person name="Mourier T."/>
            <person name="Norton R."/>
            <person name="Quail M.A."/>
            <person name="Sanders M."/>
            <person name="Shanmugam D."/>
            <person name="Sohal A."/>
            <person name="Wasmuth J.D."/>
            <person name="Brunk B."/>
            <person name="Grigg M.E."/>
            <person name="Howard J.C."/>
            <person name="Parkinson J."/>
            <person name="Roos D.S."/>
            <person name="Trees A.J."/>
            <person name="Berriman M."/>
            <person name="Pain A."/>
            <person name="Wastling J.M."/>
        </authorList>
    </citation>
    <scope>NUCLEOTIDE SEQUENCE [LARGE SCALE GENOMIC DNA]</scope>
    <source>
        <strain evidence="4">Liverpool</strain>
    </source>
</reference>